<dbReference type="PRINTS" id="PR00106">
    <property type="entry name" value="DNAPOLB"/>
</dbReference>
<feature type="compositionally biased region" description="Basic and acidic residues" evidence="7">
    <location>
        <begin position="105"/>
        <end position="119"/>
    </location>
</feature>
<dbReference type="InterPro" id="IPR006133">
    <property type="entry name" value="DNA-dir_DNA_pol_B_exonuc"/>
</dbReference>
<dbReference type="InterPro" id="IPR017964">
    <property type="entry name" value="DNA-dir_DNA_pol_B_CS"/>
</dbReference>
<keyword evidence="5" id="KW-0238">DNA-binding</keyword>
<evidence type="ECO:0000259" key="8">
    <source>
        <dbReference type="Pfam" id="PF00136"/>
    </source>
</evidence>
<feature type="domain" description="DNA-directed DNA polymerase family B multifunctional" evidence="8">
    <location>
        <begin position="674"/>
        <end position="1128"/>
    </location>
</feature>
<keyword evidence="3 5" id="KW-0548">Nucleotidyltransferase</keyword>
<dbReference type="InterPro" id="IPR006172">
    <property type="entry name" value="DNA-dir_DNA_pol_B"/>
</dbReference>
<comment type="similarity">
    <text evidence="1 5">Belongs to the DNA polymerase type-B family.</text>
</comment>
<evidence type="ECO:0000256" key="3">
    <source>
        <dbReference type="ARBA" id="ARBA00022695"/>
    </source>
</evidence>
<evidence type="ECO:0000256" key="6">
    <source>
        <dbReference type="SAM" id="Coils"/>
    </source>
</evidence>
<comment type="catalytic activity">
    <reaction evidence="5">
        <text>DNA(n) + a 2'-deoxyribonucleoside 5'-triphosphate = DNA(n+1) + diphosphate</text>
        <dbReference type="Rhea" id="RHEA:22508"/>
        <dbReference type="Rhea" id="RHEA-COMP:17339"/>
        <dbReference type="Rhea" id="RHEA-COMP:17340"/>
        <dbReference type="ChEBI" id="CHEBI:33019"/>
        <dbReference type="ChEBI" id="CHEBI:61560"/>
        <dbReference type="ChEBI" id="CHEBI:173112"/>
        <dbReference type="EC" id="2.7.7.7"/>
    </reaction>
</comment>
<name>A0ABR2GPL3_9EUKA</name>
<dbReference type="InterPro" id="IPR036397">
    <property type="entry name" value="RNaseH_sf"/>
</dbReference>
<dbReference type="Gene3D" id="3.30.420.10">
    <property type="entry name" value="Ribonuclease H-like superfamily/Ribonuclease H"/>
    <property type="match status" value="1"/>
</dbReference>
<organism evidence="10 11">
    <name type="scientific">Tritrichomonas musculus</name>
    <dbReference type="NCBI Taxonomy" id="1915356"/>
    <lineage>
        <taxon>Eukaryota</taxon>
        <taxon>Metamonada</taxon>
        <taxon>Parabasalia</taxon>
        <taxon>Tritrichomonadida</taxon>
        <taxon>Tritrichomonadidae</taxon>
        <taxon>Tritrichomonas</taxon>
    </lineage>
</organism>
<feature type="compositionally biased region" description="Low complexity" evidence="7">
    <location>
        <begin position="29"/>
        <end position="38"/>
    </location>
</feature>
<dbReference type="SMART" id="SM00486">
    <property type="entry name" value="POLBc"/>
    <property type="match status" value="1"/>
</dbReference>
<dbReference type="Pfam" id="PF00136">
    <property type="entry name" value="DNA_pol_B"/>
    <property type="match status" value="1"/>
</dbReference>
<evidence type="ECO:0000313" key="11">
    <source>
        <dbReference type="Proteomes" id="UP001470230"/>
    </source>
</evidence>
<evidence type="ECO:0000313" key="10">
    <source>
        <dbReference type="EMBL" id="KAK8835497.1"/>
    </source>
</evidence>
<dbReference type="InterPro" id="IPR023211">
    <property type="entry name" value="DNA_pol_palm_dom_sf"/>
</dbReference>
<comment type="caution">
    <text evidence="10">The sequence shown here is derived from an EMBL/GenBank/DDBJ whole genome shotgun (WGS) entry which is preliminary data.</text>
</comment>
<dbReference type="PANTHER" id="PTHR45861:SF1">
    <property type="entry name" value="DNA POLYMERASE ALPHA CATALYTIC SUBUNIT"/>
    <property type="match status" value="1"/>
</dbReference>
<dbReference type="EC" id="2.7.7.7" evidence="5"/>
<keyword evidence="6" id="KW-0175">Coiled coil</keyword>
<evidence type="ECO:0000256" key="2">
    <source>
        <dbReference type="ARBA" id="ARBA00022679"/>
    </source>
</evidence>
<evidence type="ECO:0000256" key="5">
    <source>
        <dbReference type="RuleBase" id="RU000442"/>
    </source>
</evidence>
<keyword evidence="4 5" id="KW-0239">DNA-directed DNA polymerase</keyword>
<dbReference type="InterPro" id="IPR043502">
    <property type="entry name" value="DNA/RNA_pol_sf"/>
</dbReference>
<protein>
    <recommendedName>
        <fullName evidence="5">DNA polymerase</fullName>
        <ecNumber evidence="5">2.7.7.7</ecNumber>
    </recommendedName>
</protein>
<feature type="compositionally biased region" description="Acidic residues" evidence="7">
    <location>
        <begin position="42"/>
        <end position="51"/>
    </location>
</feature>
<proteinExistence type="inferred from homology"/>
<reference evidence="10 11" key="1">
    <citation type="submission" date="2024-04" db="EMBL/GenBank/DDBJ databases">
        <title>Tritrichomonas musculus Genome.</title>
        <authorList>
            <person name="Alves-Ferreira E."/>
            <person name="Grigg M."/>
            <person name="Lorenzi H."/>
            <person name="Galac M."/>
        </authorList>
    </citation>
    <scope>NUCLEOTIDE SEQUENCE [LARGE SCALE GENOMIC DNA]</scope>
    <source>
        <strain evidence="10 11">EAF2021</strain>
    </source>
</reference>
<dbReference type="PROSITE" id="PS00116">
    <property type="entry name" value="DNA_POLYMERASE_B"/>
    <property type="match status" value="1"/>
</dbReference>
<evidence type="ECO:0000256" key="4">
    <source>
        <dbReference type="ARBA" id="ARBA00022932"/>
    </source>
</evidence>
<feature type="coiled-coil region" evidence="6">
    <location>
        <begin position="790"/>
        <end position="817"/>
    </location>
</feature>
<evidence type="ECO:0000256" key="1">
    <source>
        <dbReference type="ARBA" id="ARBA00005755"/>
    </source>
</evidence>
<keyword evidence="11" id="KW-1185">Reference proteome</keyword>
<dbReference type="Gene3D" id="3.90.1600.10">
    <property type="entry name" value="Palm domain of DNA polymerase"/>
    <property type="match status" value="2"/>
</dbReference>
<dbReference type="Gene3D" id="1.10.132.60">
    <property type="entry name" value="DNA polymerase family B, C-terminal domain"/>
    <property type="match status" value="1"/>
</dbReference>
<keyword evidence="5" id="KW-0235">DNA replication</keyword>
<dbReference type="Pfam" id="PF03104">
    <property type="entry name" value="DNA_pol_B_exo1"/>
    <property type="match status" value="1"/>
</dbReference>
<dbReference type="SUPFAM" id="SSF56672">
    <property type="entry name" value="DNA/RNA polymerases"/>
    <property type="match status" value="1"/>
</dbReference>
<dbReference type="EMBL" id="JAPFFF010000094">
    <property type="protein sequence ID" value="KAK8835497.1"/>
    <property type="molecule type" value="Genomic_DNA"/>
</dbReference>
<keyword evidence="2 5" id="KW-0808">Transferase</keyword>
<gene>
    <name evidence="10" type="ORF">M9Y10_046118</name>
</gene>
<feature type="region of interest" description="Disordered" evidence="7">
    <location>
        <begin position="1"/>
        <end position="154"/>
    </location>
</feature>
<dbReference type="NCBIfam" id="TIGR00592">
    <property type="entry name" value="pol2"/>
    <property type="match status" value="1"/>
</dbReference>
<evidence type="ECO:0000256" key="7">
    <source>
        <dbReference type="SAM" id="MobiDB-lite"/>
    </source>
</evidence>
<feature type="compositionally biased region" description="Polar residues" evidence="7">
    <location>
        <begin position="83"/>
        <end position="98"/>
    </location>
</feature>
<dbReference type="Gene3D" id="3.30.70.2820">
    <property type="match status" value="1"/>
</dbReference>
<accession>A0ABR2GPL3</accession>
<evidence type="ECO:0000259" key="9">
    <source>
        <dbReference type="Pfam" id="PF03104"/>
    </source>
</evidence>
<sequence length="1339" mass="154817">METRKKQGRSQIEAEEARKLLEKSKDSLSDFQSYSSSSGEGGYDDSYDSDDGFVVQGQYADFEPEKKQTLNKKSKKGSEVPVQKTTLFSLLEKQSGSSTKKKAKDKPIKEANNDDHDLDLILQKIELDDEEDPRKKKSKKKNQQKAPMPDLVRKRRENILEDDEDISLPPPQTNLQEYQTHKETNNLTNSIENEEISTETDVTLKITPPTTNNTSSKKNNKQERLTNFDLQKVEIESLALTEDEIKTFQKIEIAVPSDETMDLYMYHVHEENNNLYLFCKYKYKGKYYTICIMVGLCYYNLQFLPIPGHETELEEEVEQKARKAKFNIIKKGYEDKKYAFDKLNIPKFTKWYCVQLTPKGDLSQIPQEGDHYSEVFGLTSTLTERFLLEKRIYGPTWIRATGIKKLNQYTTCPMFSIKDVDSITILPENQLPDEHVPPFNICTFALQKVIDSKNNPQIVMAAMNILYYWNIETFMPFQEKDKTPIKSMIFVCPKKDESLSSEYVRSVQGRNVVICKNETNLITKFVEQLELYDIDLVSSFGLNNVDIPLIYDKLVQHKVKTWYLLGRVKHVSPKKGKFDISVALAGRIPVDVRVSCIEFLKLKVNDFSTIVKDKFNVNRQNLENLDISKKMSSKPDLENLVNFTLRDSNLVMRLIKENEILPLSLQISKLSACPWLRVLLGSSSPRCETLLLQRFFAANYILPEKIFSKTNEPLKKEAKYKGGKVLDPIRGFYDTCILVLDFNSLYPSIIREYNICFSTVDKEHPDAYKSKNSKENGIIPQIMTYLLEPRNEIKKQRKKLQEELKTANRNVQDKINIEINRLNVKEKAIKLLANSMYGYLGYKNSRFQSQELASLITSQGRSILEDTVKTMVNMCGSESAVIYGDTDSVMVNSSVTDIDQANKKAEELSNAISKKYQYLKLGIDYIFLKMLLVQKKKYAALVYKGEQTPPEFKASGLDMVRRDWSILTRKLSDFIIKQFMKDMQDKDQAINNILTELEAISSMLHNNGKALTNENEEDHEETIKSLCYPKEIPITDLLINKALKSNIEQYQSNSKNPPHVTVALRMKEQGTIKKQGDTISYYIVKSDTKDISSKACFKEEVNDDFSKIDVDWYLTNQLLHPLWRLCEPFGQMQLSQISNALGCRTQVPLDNLPTDTEYNPCYNIPRITELTFICRGCDKLIRMTSKYSQCLKCPRTECGYQNNWKDVANQLTDFVKKFLTDPRMKESAEENPKLFGCDGYLCTYKTVQLPLSTRKVVHTNGYKNKDHEVCHGGITNLISPADIFNTLRYFKALFKTPNKDDDVEMTEFRQYMYRIMDYYYQNHDFSRLNFKSLFRGDES</sequence>
<dbReference type="InterPro" id="IPR042087">
    <property type="entry name" value="DNA_pol_B_thumb"/>
</dbReference>
<dbReference type="PANTHER" id="PTHR45861">
    <property type="entry name" value="DNA POLYMERASE ALPHA CATALYTIC SUBUNIT"/>
    <property type="match status" value="1"/>
</dbReference>
<dbReference type="Gene3D" id="2.40.50.730">
    <property type="match status" value="1"/>
</dbReference>
<dbReference type="SUPFAM" id="SSF53098">
    <property type="entry name" value="Ribonuclease H-like"/>
    <property type="match status" value="1"/>
</dbReference>
<dbReference type="InterPro" id="IPR006134">
    <property type="entry name" value="DNA-dir_DNA_pol_B_multi_dom"/>
</dbReference>
<feature type="compositionally biased region" description="Basic and acidic residues" evidence="7">
    <location>
        <begin position="15"/>
        <end position="28"/>
    </location>
</feature>
<feature type="domain" description="DNA-directed DNA polymerase family B exonuclease" evidence="9">
    <location>
        <begin position="374"/>
        <end position="603"/>
    </location>
</feature>
<dbReference type="Proteomes" id="UP001470230">
    <property type="component" value="Unassembled WGS sequence"/>
</dbReference>
<dbReference type="InterPro" id="IPR012337">
    <property type="entry name" value="RNaseH-like_sf"/>
</dbReference>